<dbReference type="Proteomes" id="UP000199592">
    <property type="component" value="Unassembled WGS sequence"/>
</dbReference>
<reference evidence="9" key="1">
    <citation type="submission" date="2016-10" db="EMBL/GenBank/DDBJ databases">
        <authorList>
            <person name="Varghese N."/>
            <person name="Submissions S."/>
        </authorList>
    </citation>
    <scope>NUCLEOTIDE SEQUENCE [LARGE SCALE GENOMIC DNA]</scope>
    <source>
        <strain evidence="9">DSM 25030</strain>
    </source>
</reference>
<evidence type="ECO:0000259" key="7">
    <source>
        <dbReference type="PROSITE" id="PS51900"/>
    </source>
</evidence>
<dbReference type="InterPro" id="IPR013762">
    <property type="entry name" value="Integrase-like_cat_sf"/>
</dbReference>
<dbReference type="InterPro" id="IPR010998">
    <property type="entry name" value="Integrase_recombinase_N"/>
</dbReference>
<dbReference type="InterPro" id="IPR035386">
    <property type="entry name" value="Arm-DNA-bind_5"/>
</dbReference>
<dbReference type="RefSeq" id="WP_090292201.1">
    <property type="nucleotide sequence ID" value="NZ_FNKI01000001.1"/>
</dbReference>
<name>A0A1H2V1A8_9FLAO</name>
<evidence type="ECO:0000256" key="4">
    <source>
        <dbReference type="ARBA" id="ARBA00023172"/>
    </source>
</evidence>
<feature type="domain" description="Core-binding (CB)" evidence="7">
    <location>
        <begin position="109"/>
        <end position="192"/>
    </location>
</feature>
<dbReference type="Gene3D" id="1.10.443.10">
    <property type="entry name" value="Intergrase catalytic core"/>
    <property type="match status" value="1"/>
</dbReference>
<dbReference type="AlphaFoldDB" id="A0A1H2V1A8"/>
<evidence type="ECO:0000259" key="6">
    <source>
        <dbReference type="PROSITE" id="PS51898"/>
    </source>
</evidence>
<evidence type="ECO:0000313" key="9">
    <source>
        <dbReference type="Proteomes" id="UP000199592"/>
    </source>
</evidence>
<proteinExistence type="inferred from homology"/>
<accession>A0A1H2V1A8</accession>
<dbReference type="Pfam" id="PF13102">
    <property type="entry name" value="Phage_int_SAM_5"/>
    <property type="match status" value="1"/>
</dbReference>
<dbReference type="PANTHER" id="PTHR30349">
    <property type="entry name" value="PHAGE INTEGRASE-RELATED"/>
    <property type="match status" value="1"/>
</dbReference>
<keyword evidence="4" id="KW-0233">DNA recombination</keyword>
<feature type="domain" description="Tyr recombinase" evidence="6">
    <location>
        <begin position="214"/>
        <end position="399"/>
    </location>
</feature>
<dbReference type="Pfam" id="PF00589">
    <property type="entry name" value="Phage_integrase"/>
    <property type="match status" value="1"/>
</dbReference>
<dbReference type="PANTHER" id="PTHR30349:SF64">
    <property type="entry name" value="PROPHAGE INTEGRASE INTD-RELATED"/>
    <property type="match status" value="1"/>
</dbReference>
<dbReference type="Pfam" id="PF17293">
    <property type="entry name" value="Arm-DNA-bind_5"/>
    <property type="match status" value="1"/>
</dbReference>
<dbReference type="SUPFAM" id="SSF56349">
    <property type="entry name" value="DNA breaking-rejoining enzymes"/>
    <property type="match status" value="1"/>
</dbReference>
<dbReference type="STRING" id="1073328.SAMN05216294_0445"/>
<dbReference type="InterPro" id="IPR050090">
    <property type="entry name" value="Tyrosine_recombinase_XerCD"/>
</dbReference>
<dbReference type="CDD" id="cd01185">
    <property type="entry name" value="INTN1_C_like"/>
    <property type="match status" value="1"/>
</dbReference>
<dbReference type="GO" id="GO:0015074">
    <property type="term" value="P:DNA integration"/>
    <property type="evidence" value="ECO:0007669"/>
    <property type="project" value="UniProtKB-KW"/>
</dbReference>
<dbReference type="GO" id="GO:0006310">
    <property type="term" value="P:DNA recombination"/>
    <property type="evidence" value="ECO:0007669"/>
    <property type="project" value="UniProtKB-KW"/>
</dbReference>
<dbReference type="InterPro" id="IPR002104">
    <property type="entry name" value="Integrase_catalytic"/>
</dbReference>
<dbReference type="Gene3D" id="1.10.150.130">
    <property type="match status" value="1"/>
</dbReference>
<dbReference type="InterPro" id="IPR011010">
    <property type="entry name" value="DNA_brk_join_enz"/>
</dbReference>
<keyword evidence="2" id="KW-0229">DNA integration</keyword>
<dbReference type="PROSITE" id="PS51898">
    <property type="entry name" value="TYR_RECOMBINASE"/>
    <property type="match status" value="1"/>
</dbReference>
<protein>
    <submittedName>
        <fullName evidence="8">Site-specific recombinase XerD</fullName>
    </submittedName>
</protein>
<organism evidence="8 9">
    <name type="scientific">Flagellimonas zhangzhouensis</name>
    <dbReference type="NCBI Taxonomy" id="1073328"/>
    <lineage>
        <taxon>Bacteria</taxon>
        <taxon>Pseudomonadati</taxon>
        <taxon>Bacteroidota</taxon>
        <taxon>Flavobacteriia</taxon>
        <taxon>Flavobacteriales</taxon>
        <taxon>Flavobacteriaceae</taxon>
        <taxon>Flagellimonas</taxon>
    </lineage>
</organism>
<evidence type="ECO:0000256" key="2">
    <source>
        <dbReference type="ARBA" id="ARBA00022908"/>
    </source>
</evidence>
<evidence type="ECO:0000256" key="5">
    <source>
        <dbReference type="PROSITE-ProRule" id="PRU01248"/>
    </source>
</evidence>
<evidence type="ECO:0000313" key="8">
    <source>
        <dbReference type="EMBL" id="SDW61694.1"/>
    </source>
</evidence>
<gene>
    <name evidence="8" type="ORF">SAMN04487892_1846</name>
</gene>
<dbReference type="EMBL" id="FNMY01000002">
    <property type="protein sequence ID" value="SDW61694.1"/>
    <property type="molecule type" value="Genomic_DNA"/>
</dbReference>
<comment type="similarity">
    <text evidence="1">Belongs to the 'phage' integrase family.</text>
</comment>
<evidence type="ECO:0000256" key="3">
    <source>
        <dbReference type="ARBA" id="ARBA00023125"/>
    </source>
</evidence>
<sequence>MNTNIKLSLDTRRKKKDDSYPIILRLTHFRKTTSISLGQSIKKEFWDNKNEKVKRAFKGTSSVSKLNNQLLKEKTRAVDIINDLNEKDELNFLSILQLKKKIVKTASLDSFFKFSEDIVDELKAAERYGNANTYYAVIKVLEKFADGNDIKFNEINYDFLKRFENWHFSKGNSVNSLSTYMRTIKAVFNKAIKSDVVSRDAYPFTHYKIKTTPTEKRALDIKSIKSIMLLKLEETDSLFHYRNYFLASYMLYGISFMDLAFLRVQNIIDNRIKFQRKKTSKPYDINITPQLKEILSFYLKDKERSEFIFPIIKRATFELQYKDVLWARKRYNKGLKEIAKKCKIEQRLTSYVSRHSFATQAMLQDVPLQAISSMLGHNRLSTTQIYLKSLPNNILDNYNQKLVKL</sequence>
<keyword evidence="9" id="KW-1185">Reference proteome</keyword>
<dbReference type="InterPro" id="IPR025269">
    <property type="entry name" value="SAM-like_dom"/>
</dbReference>
<dbReference type="GO" id="GO:0003677">
    <property type="term" value="F:DNA binding"/>
    <property type="evidence" value="ECO:0007669"/>
    <property type="project" value="UniProtKB-UniRule"/>
</dbReference>
<dbReference type="InterPro" id="IPR044068">
    <property type="entry name" value="CB"/>
</dbReference>
<dbReference type="OrthoDB" id="1094492at2"/>
<evidence type="ECO:0000256" key="1">
    <source>
        <dbReference type="ARBA" id="ARBA00008857"/>
    </source>
</evidence>
<keyword evidence="3 5" id="KW-0238">DNA-binding</keyword>
<dbReference type="PROSITE" id="PS51900">
    <property type="entry name" value="CB"/>
    <property type="match status" value="1"/>
</dbReference>